<evidence type="ECO:0000313" key="3">
    <source>
        <dbReference type="EMBL" id="SDO27117.1"/>
    </source>
</evidence>
<keyword evidence="1 3" id="KW-0238">DNA-binding</keyword>
<evidence type="ECO:0000256" key="1">
    <source>
        <dbReference type="ARBA" id="ARBA00023125"/>
    </source>
</evidence>
<proteinExistence type="predicted"/>
<dbReference type="Gene3D" id="1.10.10.60">
    <property type="entry name" value="Homeodomain-like"/>
    <property type="match status" value="1"/>
</dbReference>
<dbReference type="PANTHER" id="PTHR47894:SF1">
    <property type="entry name" value="HTH-TYPE TRANSCRIPTIONAL REGULATOR VQSM"/>
    <property type="match status" value="1"/>
</dbReference>
<organism evidence="3 4">
    <name type="scientific">Nocardioides szechwanensis</name>
    <dbReference type="NCBI Taxonomy" id="1005944"/>
    <lineage>
        <taxon>Bacteria</taxon>
        <taxon>Bacillati</taxon>
        <taxon>Actinomycetota</taxon>
        <taxon>Actinomycetes</taxon>
        <taxon>Propionibacteriales</taxon>
        <taxon>Nocardioidaceae</taxon>
        <taxon>Nocardioides</taxon>
    </lineage>
</organism>
<protein>
    <submittedName>
        <fullName evidence="3">AraC-type DNA-binding protein</fullName>
    </submittedName>
</protein>
<dbReference type="STRING" id="1005944.SAMN05192576_3705"/>
<dbReference type="PROSITE" id="PS01124">
    <property type="entry name" value="HTH_ARAC_FAMILY_2"/>
    <property type="match status" value="1"/>
</dbReference>
<accession>A0A1H0I6U8</accession>
<dbReference type="GO" id="GO:0003700">
    <property type="term" value="F:DNA-binding transcription factor activity"/>
    <property type="evidence" value="ECO:0007669"/>
    <property type="project" value="InterPro"/>
</dbReference>
<dbReference type="PANTHER" id="PTHR47894">
    <property type="entry name" value="HTH-TYPE TRANSCRIPTIONAL REGULATOR GADX"/>
    <property type="match status" value="1"/>
</dbReference>
<dbReference type="AlphaFoldDB" id="A0A1H0I6U8"/>
<dbReference type="GO" id="GO:0000976">
    <property type="term" value="F:transcription cis-regulatory region binding"/>
    <property type="evidence" value="ECO:0007669"/>
    <property type="project" value="TreeGrafter"/>
</dbReference>
<reference evidence="3 4" key="1">
    <citation type="submission" date="2016-10" db="EMBL/GenBank/DDBJ databases">
        <authorList>
            <person name="de Groot N.N."/>
        </authorList>
    </citation>
    <scope>NUCLEOTIDE SEQUENCE [LARGE SCALE GENOMIC DNA]</scope>
    <source>
        <strain evidence="3 4">CGMCC 1.11147</strain>
    </source>
</reference>
<dbReference type="Pfam" id="PF12625">
    <property type="entry name" value="Arabinose_bd"/>
    <property type="match status" value="1"/>
</dbReference>
<dbReference type="EMBL" id="FNIC01000007">
    <property type="protein sequence ID" value="SDO27117.1"/>
    <property type="molecule type" value="Genomic_DNA"/>
</dbReference>
<dbReference type="InterPro" id="IPR018060">
    <property type="entry name" value="HTH_AraC"/>
</dbReference>
<name>A0A1H0I6U8_9ACTN</name>
<evidence type="ECO:0000313" key="4">
    <source>
        <dbReference type="Proteomes" id="UP000199004"/>
    </source>
</evidence>
<sequence>MPSVATELPAPAAADWGFPRSATAILVLVEYAGSRGVGARRALAGTGLHPEDLVEGEVTAAQELTVVRTLRGLLGEVGVDVGQRYRASTFGAFGFAMLASRTVLDAMDLALRFIDLSFAFAIPRASVVGDEVVVTVDGGDLPADVRRFLVERDVTAVVAVLDGLVPGGVGARVTWTEHAARIEFGADQLSRPLPERSPERLELAARMCAEVVDARRARTGLAQDVRVLITQRLPQGAPMADVAHALALSERTLRRHLADEGVAYRLLLDEVRSSMDLALRGGRATMPVAVVAQRLGYGSSAAYLHARRRWQASRPRS</sequence>
<dbReference type="RefSeq" id="WP_091026289.1">
    <property type="nucleotide sequence ID" value="NZ_BKAE01000009.1"/>
</dbReference>
<dbReference type="GO" id="GO:0005829">
    <property type="term" value="C:cytosol"/>
    <property type="evidence" value="ECO:0007669"/>
    <property type="project" value="TreeGrafter"/>
</dbReference>
<keyword evidence="4" id="KW-1185">Reference proteome</keyword>
<dbReference type="Proteomes" id="UP000199004">
    <property type="component" value="Unassembled WGS sequence"/>
</dbReference>
<gene>
    <name evidence="3" type="ORF">SAMN05192576_3705</name>
</gene>
<dbReference type="OrthoDB" id="5241536at2"/>
<dbReference type="InterPro" id="IPR032687">
    <property type="entry name" value="AraC-type_N"/>
</dbReference>
<feature type="domain" description="HTH araC/xylS-type" evidence="2">
    <location>
        <begin position="223"/>
        <end position="317"/>
    </location>
</feature>
<evidence type="ECO:0000259" key="2">
    <source>
        <dbReference type="PROSITE" id="PS01124"/>
    </source>
</evidence>